<protein>
    <submittedName>
        <fullName evidence="4">Uncharacterized protein</fullName>
    </submittedName>
</protein>
<feature type="transmembrane region" description="Helical" evidence="2">
    <location>
        <begin position="54"/>
        <end position="76"/>
    </location>
</feature>
<reference evidence="4" key="1">
    <citation type="submission" date="2016-11" db="UniProtKB">
        <authorList>
            <consortium name="WormBaseParasite"/>
        </authorList>
    </citation>
    <scope>IDENTIFICATION</scope>
</reference>
<keyword evidence="2" id="KW-0812">Transmembrane</keyword>
<evidence type="ECO:0000256" key="2">
    <source>
        <dbReference type="SAM" id="Phobius"/>
    </source>
</evidence>
<evidence type="ECO:0000256" key="1">
    <source>
        <dbReference type="SAM" id="MobiDB-lite"/>
    </source>
</evidence>
<organism evidence="3 4">
    <name type="scientific">Steinernema glaseri</name>
    <dbReference type="NCBI Taxonomy" id="37863"/>
    <lineage>
        <taxon>Eukaryota</taxon>
        <taxon>Metazoa</taxon>
        <taxon>Ecdysozoa</taxon>
        <taxon>Nematoda</taxon>
        <taxon>Chromadorea</taxon>
        <taxon>Rhabditida</taxon>
        <taxon>Tylenchina</taxon>
        <taxon>Panagrolaimomorpha</taxon>
        <taxon>Strongyloidoidea</taxon>
        <taxon>Steinernematidae</taxon>
        <taxon>Steinernema</taxon>
    </lineage>
</organism>
<name>A0A1I7YVM1_9BILA</name>
<keyword evidence="2" id="KW-0472">Membrane</keyword>
<feature type="compositionally biased region" description="Polar residues" evidence="1">
    <location>
        <begin position="1"/>
        <end position="14"/>
    </location>
</feature>
<feature type="compositionally biased region" description="Basic residues" evidence="1">
    <location>
        <begin position="29"/>
        <end position="38"/>
    </location>
</feature>
<proteinExistence type="predicted"/>
<dbReference type="AlphaFoldDB" id="A0A1I7YVM1"/>
<accession>A0A1I7YVM1</accession>
<evidence type="ECO:0000313" key="3">
    <source>
        <dbReference type="Proteomes" id="UP000095287"/>
    </source>
</evidence>
<dbReference type="WBParaSite" id="L893_g20174.t1">
    <property type="protein sequence ID" value="L893_g20174.t1"/>
    <property type="gene ID" value="L893_g20174"/>
</dbReference>
<sequence length="283" mass="32997">MTGKSSKAASINGSQSGGSASGIKASPGRTRRNSTERRRRRRERFFRFLLRRKPCYVIFFSQFAAILVLYIIFSFLSAQLSSNKKAVLQKHEDIHQSKKEKRTLLHCNYQHKNDFDASQFKMNECRYRCGSDAYIYREVPLVGNRTDLCADKIELFPCSEQGCIATDKTWKPSPLIETACLGKNHGYMRRQHVAPVTPIMAPKLELTEENKGRLIYATELIAECPRCRVKTHWMKKHKLIRCERNLETLREGWPWDYRFCNYVERGSCEEIKLNLNEHGEDNY</sequence>
<dbReference type="Proteomes" id="UP000095287">
    <property type="component" value="Unplaced"/>
</dbReference>
<keyword evidence="3" id="KW-1185">Reference proteome</keyword>
<feature type="region of interest" description="Disordered" evidence="1">
    <location>
        <begin position="1"/>
        <end position="38"/>
    </location>
</feature>
<keyword evidence="2" id="KW-1133">Transmembrane helix</keyword>
<evidence type="ECO:0000313" key="4">
    <source>
        <dbReference type="WBParaSite" id="L893_g20174.t1"/>
    </source>
</evidence>